<dbReference type="InterPro" id="IPR036770">
    <property type="entry name" value="Ankyrin_rpt-contain_sf"/>
</dbReference>
<evidence type="ECO:0000313" key="1">
    <source>
        <dbReference type="EMBL" id="CAH7672112.1"/>
    </source>
</evidence>
<dbReference type="AlphaFoldDB" id="A0AAV0AUJ1"/>
<name>A0AAV0AUJ1_PHAPC</name>
<gene>
    <name evidence="1" type="ORF">PPACK8108_LOCUS6899</name>
</gene>
<dbReference type="EMBL" id="CALTRL010001326">
    <property type="protein sequence ID" value="CAH7672112.1"/>
    <property type="molecule type" value="Genomic_DNA"/>
</dbReference>
<keyword evidence="2" id="KW-1185">Reference proteome</keyword>
<protein>
    <submittedName>
        <fullName evidence="1">Expressed protein</fullName>
    </submittedName>
</protein>
<comment type="caution">
    <text evidence="1">The sequence shown here is derived from an EMBL/GenBank/DDBJ whole genome shotgun (WGS) entry which is preliminary data.</text>
</comment>
<organism evidence="1 2">
    <name type="scientific">Phakopsora pachyrhizi</name>
    <name type="common">Asian soybean rust disease fungus</name>
    <dbReference type="NCBI Taxonomy" id="170000"/>
    <lineage>
        <taxon>Eukaryota</taxon>
        <taxon>Fungi</taxon>
        <taxon>Dikarya</taxon>
        <taxon>Basidiomycota</taxon>
        <taxon>Pucciniomycotina</taxon>
        <taxon>Pucciniomycetes</taxon>
        <taxon>Pucciniales</taxon>
        <taxon>Phakopsoraceae</taxon>
        <taxon>Phakopsora</taxon>
    </lineage>
</organism>
<reference evidence="1" key="1">
    <citation type="submission" date="2022-06" db="EMBL/GenBank/DDBJ databases">
        <authorList>
            <consortium name="SYNGENTA / RWTH Aachen University"/>
        </authorList>
    </citation>
    <scope>NUCLEOTIDE SEQUENCE</scope>
</reference>
<dbReference type="Proteomes" id="UP001153365">
    <property type="component" value="Unassembled WGS sequence"/>
</dbReference>
<sequence length="356" mass="42012">MDQSMIKGEGKEITLSLTSLPVEVLNQIHLLSGSEHLPITNKTFHQIFKTNLESEHYRTDYLYYKYFISTFILINELSSKTKWKRKRRKRKILDCVDGHQKEGISEDDGDDLDEEEEEEERCRRLEQKKFYDGRGRSDFLWESILSNRTCTLRVLRLLIQKIDNDSLNDKVKTQISKSEIRISKIPTRLLKSLKDYQSLRIEYQNDDEEDYRQRSIYEFVEALMRDFDSSPDLVNGYPLARSILAKDLRMIRLFLKYGARLDHKNFLVVDLAIRLGDLGLIRVLIEPGFKHPIERMDRSKNWGDQIKLSASRSDRIKVTDQMLERAIKFKNPSIIQYFIDKGARPTLEAIRLIENL</sequence>
<accession>A0AAV0AUJ1</accession>
<evidence type="ECO:0000313" key="2">
    <source>
        <dbReference type="Proteomes" id="UP001153365"/>
    </source>
</evidence>
<dbReference type="Gene3D" id="1.25.40.20">
    <property type="entry name" value="Ankyrin repeat-containing domain"/>
    <property type="match status" value="1"/>
</dbReference>
<dbReference type="SUPFAM" id="SSF48403">
    <property type="entry name" value="Ankyrin repeat"/>
    <property type="match status" value="1"/>
</dbReference>
<proteinExistence type="predicted"/>